<sequence>MIKMLRKNAKYFYFLFFIVIITFVFYFGWDITRTKNQEFVAEVAGQKIPAERFWRAYEDAKRIYREVFKEKASEMESGLKERILEKLINEEILLYIAEKYEIKATERELQETIINDPRFMRNGVFQKEIYFQILKVNRITPAQYEALLKRQITITKILYVIAGANAQNEISKEDFIKSYLRAIMANISVKINKEALS</sequence>
<dbReference type="Pfam" id="PF13624">
    <property type="entry name" value="SurA_N_3"/>
    <property type="match status" value="1"/>
</dbReference>
<dbReference type="PANTHER" id="PTHR47529">
    <property type="entry name" value="PEPTIDYL-PROLYL CIS-TRANS ISOMERASE D"/>
    <property type="match status" value="1"/>
</dbReference>
<evidence type="ECO:0000256" key="5">
    <source>
        <dbReference type="SAM" id="Phobius"/>
    </source>
</evidence>
<dbReference type="PANTHER" id="PTHR47529:SF1">
    <property type="entry name" value="PERIPLASMIC CHAPERONE PPID"/>
    <property type="match status" value="1"/>
</dbReference>
<reference evidence="6" key="1">
    <citation type="journal article" date="2020" name="mSystems">
        <title>Genome- and Community-Level Interaction Insights into Carbon Utilization and Element Cycling Functions of Hydrothermarchaeota in Hydrothermal Sediment.</title>
        <authorList>
            <person name="Zhou Z."/>
            <person name="Liu Y."/>
            <person name="Xu W."/>
            <person name="Pan J."/>
            <person name="Luo Z.H."/>
            <person name="Li M."/>
        </authorList>
    </citation>
    <scope>NUCLEOTIDE SEQUENCE [LARGE SCALE GENOMIC DNA]</scope>
    <source>
        <strain evidence="6">SpSt-788</strain>
    </source>
</reference>
<keyword evidence="4" id="KW-0143">Chaperone</keyword>
<protein>
    <recommendedName>
        <fullName evidence="7">Peptidyl-prolyl cis-trans isomerase D</fullName>
    </recommendedName>
</protein>
<evidence type="ECO:0000256" key="3">
    <source>
        <dbReference type="ARBA" id="ARBA00023136"/>
    </source>
</evidence>
<accession>A0A7C4AIM1</accession>
<proteinExistence type="predicted"/>
<comment type="subcellular location">
    <subcellularLocation>
        <location evidence="1">Cell membrane</location>
    </subcellularLocation>
</comment>
<keyword evidence="2" id="KW-1003">Cell membrane</keyword>
<dbReference type="SUPFAM" id="SSF109998">
    <property type="entry name" value="Triger factor/SurA peptide-binding domain-like"/>
    <property type="match status" value="1"/>
</dbReference>
<gene>
    <name evidence="6" type="ORF">ENV75_00570</name>
</gene>
<dbReference type="AlphaFoldDB" id="A0A7C4AIM1"/>
<keyword evidence="5" id="KW-0812">Transmembrane</keyword>
<dbReference type="Gene3D" id="1.10.4030.10">
    <property type="entry name" value="Porin chaperone SurA, peptide-binding domain"/>
    <property type="match status" value="1"/>
</dbReference>
<keyword evidence="3 5" id="KW-0472">Membrane</keyword>
<dbReference type="InterPro" id="IPR027304">
    <property type="entry name" value="Trigger_fact/SurA_dom_sf"/>
</dbReference>
<evidence type="ECO:0008006" key="7">
    <source>
        <dbReference type="Google" id="ProtNLM"/>
    </source>
</evidence>
<dbReference type="EMBL" id="DTHO01000005">
    <property type="protein sequence ID" value="HGG98941.1"/>
    <property type="molecule type" value="Genomic_DNA"/>
</dbReference>
<evidence type="ECO:0000256" key="4">
    <source>
        <dbReference type="ARBA" id="ARBA00023186"/>
    </source>
</evidence>
<dbReference type="InterPro" id="IPR052029">
    <property type="entry name" value="PpiD_chaperone"/>
</dbReference>
<dbReference type="GO" id="GO:0005886">
    <property type="term" value="C:plasma membrane"/>
    <property type="evidence" value="ECO:0007669"/>
    <property type="project" value="UniProtKB-SubCell"/>
</dbReference>
<organism evidence="6">
    <name type="scientific">Thermodesulfovibrio aggregans</name>
    <dbReference type="NCBI Taxonomy" id="86166"/>
    <lineage>
        <taxon>Bacteria</taxon>
        <taxon>Pseudomonadati</taxon>
        <taxon>Nitrospirota</taxon>
        <taxon>Thermodesulfovibrionia</taxon>
        <taxon>Thermodesulfovibrionales</taxon>
        <taxon>Thermodesulfovibrionaceae</taxon>
        <taxon>Thermodesulfovibrio</taxon>
    </lineage>
</organism>
<evidence type="ECO:0000256" key="2">
    <source>
        <dbReference type="ARBA" id="ARBA00022475"/>
    </source>
</evidence>
<comment type="caution">
    <text evidence="6">The sequence shown here is derived from an EMBL/GenBank/DDBJ whole genome shotgun (WGS) entry which is preliminary data.</text>
</comment>
<keyword evidence="5" id="KW-1133">Transmembrane helix</keyword>
<evidence type="ECO:0000313" key="6">
    <source>
        <dbReference type="EMBL" id="HGG98941.1"/>
    </source>
</evidence>
<feature type="transmembrane region" description="Helical" evidence="5">
    <location>
        <begin position="12"/>
        <end position="29"/>
    </location>
</feature>
<evidence type="ECO:0000256" key="1">
    <source>
        <dbReference type="ARBA" id="ARBA00004236"/>
    </source>
</evidence>
<name>A0A7C4AIM1_9BACT</name>